<evidence type="ECO:0000313" key="1">
    <source>
        <dbReference type="EMBL" id="RVZ10990.1"/>
    </source>
</evidence>
<feature type="non-terminal residue" evidence="1">
    <location>
        <position position="82"/>
    </location>
</feature>
<dbReference type="AlphaFoldDB" id="A0A438VK46"/>
<reference evidence="1 2" key="1">
    <citation type="submission" date="2018-11" db="EMBL/GenBank/DDBJ databases">
        <title>Genetic determinants and prediction of antibiotic resistance phenotypes in Helicobacter pylori.</title>
        <authorList>
            <person name="Wagner K."/>
        </authorList>
    </citation>
    <scope>NUCLEOTIDE SEQUENCE [LARGE SCALE GENOMIC DNA]</scope>
    <source>
        <strain evidence="1 2">ZH70</strain>
    </source>
</reference>
<dbReference type="EMBL" id="RJGP01001632">
    <property type="protein sequence ID" value="RVZ10990.1"/>
    <property type="molecule type" value="Genomic_DNA"/>
</dbReference>
<comment type="caution">
    <text evidence="1">The sequence shown here is derived from an EMBL/GenBank/DDBJ whole genome shotgun (WGS) entry which is preliminary data.</text>
</comment>
<name>A0A438VK46_HELPX</name>
<dbReference type="Proteomes" id="UP000289022">
    <property type="component" value="Unassembled WGS sequence"/>
</dbReference>
<sequence length="82" mass="8905">EVINSAKKMAGLNADEYRNNPISSFRESYYPKTKAIVSFSGAYTESIRDVTGVASTKDNVVTIDEINRAINNACAKAGLDND</sequence>
<proteinExistence type="predicted"/>
<accession>A0A438VK46</accession>
<keyword evidence="1" id="KW-0131">Cell cycle</keyword>
<dbReference type="GO" id="GO:0051301">
    <property type="term" value="P:cell division"/>
    <property type="evidence" value="ECO:0007669"/>
    <property type="project" value="UniProtKB-KW"/>
</dbReference>
<gene>
    <name evidence="1" type="ORF">EC518_15140</name>
</gene>
<evidence type="ECO:0000313" key="2">
    <source>
        <dbReference type="Proteomes" id="UP000289022"/>
    </source>
</evidence>
<protein>
    <submittedName>
        <fullName evidence="1">Cell division protein FtsA</fullName>
    </submittedName>
</protein>
<keyword evidence="1" id="KW-0132">Cell division</keyword>
<feature type="non-terminal residue" evidence="1">
    <location>
        <position position="1"/>
    </location>
</feature>
<organism evidence="1 2">
    <name type="scientific">Helicobacter pylori</name>
    <name type="common">Campylobacter pylori</name>
    <dbReference type="NCBI Taxonomy" id="210"/>
    <lineage>
        <taxon>Bacteria</taxon>
        <taxon>Pseudomonadati</taxon>
        <taxon>Campylobacterota</taxon>
        <taxon>Epsilonproteobacteria</taxon>
        <taxon>Campylobacterales</taxon>
        <taxon>Helicobacteraceae</taxon>
        <taxon>Helicobacter</taxon>
    </lineage>
</organism>